<sequence>MKNILKTIAVFLLITFISGCSKNYFNVNTPTGAVDVSQLSMNDLLGPVIYHTVFAQYDAERSFGNYAQNFVGQGGTSEGVTSIAGTWSNIYLYALPNLKVIREKAKTLNATHFDGIAQILLAMNLGLATDSYENIPYSDASMGGDNLTPKFDTQESIYKVIFSLLDNAISELEGADNSGFKPTAKSDLIYRGDLTKWLKTAYTLKARYELHLIKRNGAVKAAKAALASIAKGYTSNTDDFQMSFTEKHINPWYSLEVLAKHTGNYHDVICDRLVRYMDGKAYPFTGGVVTRDPRLPVYAQTDDGSDNYRGYISGGHGYSSDSTTANTDFREEGYYTNMAAPIVVISYAEAMFIKAEAEFLINGGTTTSVGTTADGYAAYLEGIKANMDKLGVSSADYVADPSVGMGAANLKLQNIMKEKYIADFLNPETYVDLRRYDYSTDVFKGISLPADNDQSEFPGKWLVRAQYPTTEMLRNQDNVNANKKSPDVPVWWQQ</sequence>
<name>A0A3B0UUB4_9ZZZZ</name>
<dbReference type="InterPro" id="IPR011990">
    <property type="entry name" value="TPR-like_helical_dom_sf"/>
</dbReference>
<reference evidence="1" key="1">
    <citation type="submission" date="2018-06" db="EMBL/GenBank/DDBJ databases">
        <authorList>
            <person name="Zhirakovskaya E."/>
        </authorList>
    </citation>
    <scope>NUCLEOTIDE SEQUENCE</scope>
</reference>
<dbReference type="AlphaFoldDB" id="A0A3B0UUB4"/>
<keyword evidence="1" id="KW-0449">Lipoprotein</keyword>
<dbReference type="Gene3D" id="1.25.40.390">
    <property type="match status" value="1"/>
</dbReference>
<dbReference type="PROSITE" id="PS51257">
    <property type="entry name" value="PROKAR_LIPOPROTEIN"/>
    <property type="match status" value="1"/>
</dbReference>
<dbReference type="InterPro" id="IPR041662">
    <property type="entry name" value="SusD-like_2"/>
</dbReference>
<proteinExistence type="predicted"/>
<dbReference type="EMBL" id="UOET01000295">
    <property type="protein sequence ID" value="VAW28907.1"/>
    <property type="molecule type" value="Genomic_DNA"/>
</dbReference>
<organism evidence="1">
    <name type="scientific">hydrothermal vent metagenome</name>
    <dbReference type="NCBI Taxonomy" id="652676"/>
    <lineage>
        <taxon>unclassified sequences</taxon>
        <taxon>metagenomes</taxon>
        <taxon>ecological metagenomes</taxon>
    </lineage>
</organism>
<dbReference type="Pfam" id="PF12771">
    <property type="entry name" value="SusD-like_2"/>
    <property type="match status" value="1"/>
</dbReference>
<dbReference type="SUPFAM" id="SSF48452">
    <property type="entry name" value="TPR-like"/>
    <property type="match status" value="1"/>
</dbReference>
<gene>
    <name evidence="1" type="ORF">MNBD_BACTEROID07-1196</name>
</gene>
<protein>
    <submittedName>
        <fullName evidence="1">Cell surface glycan-binding lipoprotein, utilization system for glycans and polysaccharides (PUL), SusD family</fullName>
    </submittedName>
</protein>
<accession>A0A3B0UUB4</accession>
<evidence type="ECO:0000313" key="1">
    <source>
        <dbReference type="EMBL" id="VAW28907.1"/>
    </source>
</evidence>